<dbReference type="RefSeq" id="XP_018986078.1">
    <property type="nucleotide sequence ID" value="XM_019128562.1"/>
</dbReference>
<sequence>MVNTTSALSVYKIILGKVQFRLSAPQGKKVYPLANLISNIYQVFWDSAYQP</sequence>
<name>A0A1E3QSV6_9ASCO</name>
<protein>
    <submittedName>
        <fullName evidence="1">Uncharacterized protein</fullName>
    </submittedName>
</protein>
<proteinExistence type="predicted"/>
<keyword evidence="2" id="KW-1185">Reference proteome</keyword>
<dbReference type="Proteomes" id="UP000094336">
    <property type="component" value="Unassembled WGS sequence"/>
</dbReference>
<dbReference type="GeneID" id="30146415"/>
<reference evidence="2" key="1">
    <citation type="submission" date="2016-05" db="EMBL/GenBank/DDBJ databases">
        <title>Comparative genomics of biotechnologically important yeasts.</title>
        <authorList>
            <consortium name="DOE Joint Genome Institute"/>
            <person name="Riley R."/>
            <person name="Haridas S."/>
            <person name="Wolfe K.H."/>
            <person name="Lopes M.R."/>
            <person name="Hittinger C.T."/>
            <person name="Goker M."/>
            <person name="Salamov A."/>
            <person name="Wisecaver J."/>
            <person name="Long T.M."/>
            <person name="Aerts A.L."/>
            <person name="Barry K."/>
            <person name="Choi C."/>
            <person name="Clum A."/>
            <person name="Coughlan A.Y."/>
            <person name="Deshpande S."/>
            <person name="Douglass A.P."/>
            <person name="Hanson S.J."/>
            <person name="Klenk H.-P."/>
            <person name="Labutti K."/>
            <person name="Lapidus A."/>
            <person name="Lindquist E."/>
            <person name="Lipzen A."/>
            <person name="Meier-Kolthoff J.P."/>
            <person name="Ohm R.A."/>
            <person name="Otillar R.P."/>
            <person name="Pangilinan J."/>
            <person name="Peng Y."/>
            <person name="Rokas A."/>
            <person name="Rosa C.A."/>
            <person name="Scheuner C."/>
            <person name="Sibirny A.A."/>
            <person name="Slot J.C."/>
            <person name="Stielow J.B."/>
            <person name="Sun H."/>
            <person name="Kurtzman C.P."/>
            <person name="Blackwell M."/>
            <person name="Grigoriev I.V."/>
            <person name="Jeffries T.W."/>
        </authorList>
    </citation>
    <scope>NUCLEOTIDE SEQUENCE [LARGE SCALE GENOMIC DNA]</scope>
    <source>
        <strain evidence="2">NRRL Y-12698</strain>
    </source>
</reference>
<organism evidence="1 2">
    <name type="scientific">Babjeviella inositovora NRRL Y-12698</name>
    <dbReference type="NCBI Taxonomy" id="984486"/>
    <lineage>
        <taxon>Eukaryota</taxon>
        <taxon>Fungi</taxon>
        <taxon>Dikarya</taxon>
        <taxon>Ascomycota</taxon>
        <taxon>Saccharomycotina</taxon>
        <taxon>Pichiomycetes</taxon>
        <taxon>Serinales incertae sedis</taxon>
        <taxon>Babjeviella</taxon>
    </lineage>
</organism>
<evidence type="ECO:0000313" key="1">
    <source>
        <dbReference type="EMBL" id="ODQ80750.1"/>
    </source>
</evidence>
<gene>
    <name evidence="1" type="ORF">BABINDRAFT_160967</name>
</gene>
<dbReference type="AlphaFoldDB" id="A0A1E3QSV6"/>
<evidence type="ECO:0000313" key="2">
    <source>
        <dbReference type="Proteomes" id="UP000094336"/>
    </source>
</evidence>
<dbReference type="EMBL" id="KV454429">
    <property type="protein sequence ID" value="ODQ80750.1"/>
    <property type="molecule type" value="Genomic_DNA"/>
</dbReference>
<accession>A0A1E3QSV6</accession>